<dbReference type="InterPro" id="IPR025558">
    <property type="entry name" value="DUF4283"/>
</dbReference>
<dbReference type="Pfam" id="PF14111">
    <property type="entry name" value="DUF4283"/>
    <property type="match status" value="1"/>
</dbReference>
<dbReference type="Proteomes" id="UP001153076">
    <property type="component" value="Unassembled WGS sequence"/>
</dbReference>
<dbReference type="Gene3D" id="3.60.10.10">
    <property type="entry name" value="Endonuclease/exonuclease/phosphatase"/>
    <property type="match status" value="1"/>
</dbReference>
<feature type="domain" description="DUF4283" evidence="1">
    <location>
        <begin position="17"/>
        <end position="93"/>
    </location>
</feature>
<accession>A0A9Q1GGE5</accession>
<protein>
    <recommendedName>
        <fullName evidence="1">DUF4283 domain-containing protein</fullName>
    </recommendedName>
</protein>
<dbReference type="AlphaFoldDB" id="A0A9Q1GGE5"/>
<evidence type="ECO:0000313" key="3">
    <source>
        <dbReference type="Proteomes" id="UP001153076"/>
    </source>
</evidence>
<reference evidence="2" key="1">
    <citation type="submission" date="2022-04" db="EMBL/GenBank/DDBJ databases">
        <title>Carnegiea gigantea Genome sequencing and assembly v2.</title>
        <authorList>
            <person name="Copetti D."/>
            <person name="Sanderson M.J."/>
            <person name="Burquez A."/>
            <person name="Wojciechowski M.F."/>
        </authorList>
    </citation>
    <scope>NUCLEOTIDE SEQUENCE</scope>
    <source>
        <strain evidence="2">SGP5-SGP5p</strain>
        <tissue evidence="2">Aerial part</tissue>
    </source>
</reference>
<keyword evidence="3" id="KW-1185">Reference proteome</keyword>
<evidence type="ECO:0000259" key="1">
    <source>
        <dbReference type="Pfam" id="PF14111"/>
    </source>
</evidence>
<dbReference type="SUPFAM" id="SSF56219">
    <property type="entry name" value="DNase I-like"/>
    <property type="match status" value="1"/>
</dbReference>
<sequence>MRCAKLEKEDVAAEIDYWQQAVLCSVLGANPPFEGFIKRIWATLDIDKIILVRKGVFLVRFGNVQDKQVVEKRGVYYFDLKLFLVKDWNPKMDMHTEALPSPLGSIASFRCKILGAESLSKIGSTLGIPLKTDHYTKERTMLRYARLLIDISLDSSFPDFIEFFNDNEVLVRQQVVYEWEYVTCAHCHMFGHEEQACRKKGGVRQEWRRLQGESYPMASITSWNRRGLNWPNKQKDVHSFLQYNKVGMIGLLETKVKENNVEKVAGNAFPCWYWPHNFEYNAKGSYNAQVLKKTDQFTHCYATQMHTHKKFYITFVYGMNQEQLRESLWSDLQALAQHITEAWCILGDFNSILYKEDRMGGIEVQDHEVQDLSNLLELCDL</sequence>
<dbReference type="PANTHER" id="PTHR31286">
    <property type="entry name" value="GLYCINE-RICH CELL WALL STRUCTURAL PROTEIN 1.8-LIKE"/>
    <property type="match status" value="1"/>
</dbReference>
<dbReference type="InterPro" id="IPR036691">
    <property type="entry name" value="Endo/exonu/phosph_ase_sf"/>
</dbReference>
<dbReference type="PANTHER" id="PTHR31286:SF165">
    <property type="entry name" value="DUF4283 DOMAIN-CONTAINING PROTEIN"/>
    <property type="match status" value="1"/>
</dbReference>
<dbReference type="EMBL" id="JAKOGI010005408">
    <property type="protein sequence ID" value="KAJ8419338.1"/>
    <property type="molecule type" value="Genomic_DNA"/>
</dbReference>
<name>A0A9Q1GGE5_9CARY</name>
<dbReference type="InterPro" id="IPR040256">
    <property type="entry name" value="At4g02000-like"/>
</dbReference>
<comment type="caution">
    <text evidence="2">The sequence shown here is derived from an EMBL/GenBank/DDBJ whole genome shotgun (WGS) entry which is preliminary data.</text>
</comment>
<organism evidence="2 3">
    <name type="scientific">Carnegiea gigantea</name>
    <dbReference type="NCBI Taxonomy" id="171969"/>
    <lineage>
        <taxon>Eukaryota</taxon>
        <taxon>Viridiplantae</taxon>
        <taxon>Streptophyta</taxon>
        <taxon>Embryophyta</taxon>
        <taxon>Tracheophyta</taxon>
        <taxon>Spermatophyta</taxon>
        <taxon>Magnoliopsida</taxon>
        <taxon>eudicotyledons</taxon>
        <taxon>Gunneridae</taxon>
        <taxon>Pentapetalae</taxon>
        <taxon>Caryophyllales</taxon>
        <taxon>Cactineae</taxon>
        <taxon>Cactaceae</taxon>
        <taxon>Cactoideae</taxon>
        <taxon>Echinocereeae</taxon>
        <taxon>Carnegiea</taxon>
    </lineage>
</organism>
<proteinExistence type="predicted"/>
<gene>
    <name evidence="2" type="ORF">Cgig2_024013</name>
</gene>
<dbReference type="OrthoDB" id="425619at2759"/>
<evidence type="ECO:0000313" key="2">
    <source>
        <dbReference type="EMBL" id="KAJ8419338.1"/>
    </source>
</evidence>